<dbReference type="GO" id="GO:0007165">
    <property type="term" value="P:signal transduction"/>
    <property type="evidence" value="ECO:0007669"/>
    <property type="project" value="InterPro"/>
</dbReference>
<dbReference type="Pfam" id="PF00531">
    <property type="entry name" value="Death"/>
    <property type="match status" value="1"/>
</dbReference>
<feature type="region of interest" description="Disordered" evidence="1">
    <location>
        <begin position="63"/>
        <end position="84"/>
    </location>
</feature>
<gene>
    <name evidence="3" type="primary">CRADD</name>
    <name evidence="3" type="ORF">BLAG_LOCUS7869</name>
</gene>
<reference evidence="3" key="1">
    <citation type="submission" date="2022-01" db="EMBL/GenBank/DDBJ databases">
        <authorList>
            <person name="Braso-Vives M."/>
        </authorList>
    </citation>
    <scope>NUCLEOTIDE SEQUENCE</scope>
</reference>
<dbReference type="Proteomes" id="UP000838412">
    <property type="component" value="Chromosome 14"/>
</dbReference>
<accession>A0A8K0EAY5</accession>
<sequence>MEELLKQWPGARCDRFAICPNCHKPSFSWELLLQSTSRRSRTVMCPLCHDRIDMNLVSPTQFASRRQERSRSSAAMGRSSTYLSGTSHLSEKQLLSVAKKLGAEWQRLAIHMDFSQADVYKFKCDHPHNTEQQILAMLIRWRDRQGSSATTEELQRVLRDAGVDHDAISCLDETDISMDLDDETDDVFTQ</sequence>
<dbReference type="InterPro" id="IPR016729">
    <property type="entry name" value="FADD"/>
</dbReference>
<dbReference type="SUPFAM" id="SSF47986">
    <property type="entry name" value="DEATH domain"/>
    <property type="match status" value="1"/>
</dbReference>
<dbReference type="PROSITE" id="PS50017">
    <property type="entry name" value="DEATH_DOMAIN"/>
    <property type="match status" value="1"/>
</dbReference>
<dbReference type="PANTHER" id="PTHR15077:SF9">
    <property type="entry name" value="C-TERMINAL OF ROC (COR) DOMAIN-CONTAINING PROTEIN"/>
    <property type="match status" value="1"/>
</dbReference>
<dbReference type="InterPro" id="IPR000488">
    <property type="entry name" value="Death_dom"/>
</dbReference>
<name>A0A8K0EAY5_BRALA</name>
<protein>
    <submittedName>
        <fullName evidence="3">CRADD protein</fullName>
    </submittedName>
</protein>
<feature type="domain" description="Death" evidence="2">
    <location>
        <begin position="90"/>
        <end position="162"/>
    </location>
</feature>
<evidence type="ECO:0000259" key="2">
    <source>
        <dbReference type="PROSITE" id="PS50017"/>
    </source>
</evidence>
<evidence type="ECO:0000313" key="3">
    <source>
        <dbReference type="EMBL" id="CAH1245598.1"/>
    </source>
</evidence>
<organism evidence="3 4">
    <name type="scientific">Branchiostoma lanceolatum</name>
    <name type="common">Common lancelet</name>
    <name type="synonym">Amphioxus lanceolatum</name>
    <dbReference type="NCBI Taxonomy" id="7740"/>
    <lineage>
        <taxon>Eukaryota</taxon>
        <taxon>Metazoa</taxon>
        <taxon>Chordata</taxon>
        <taxon>Cephalochordata</taxon>
        <taxon>Leptocardii</taxon>
        <taxon>Amphioxiformes</taxon>
        <taxon>Branchiostomatidae</taxon>
        <taxon>Branchiostoma</taxon>
    </lineage>
</organism>
<dbReference type="AlphaFoldDB" id="A0A8K0EAY5"/>
<dbReference type="Gene3D" id="1.10.533.10">
    <property type="entry name" value="Death Domain, Fas"/>
    <property type="match status" value="1"/>
</dbReference>
<dbReference type="SMART" id="SM00005">
    <property type="entry name" value="DEATH"/>
    <property type="match status" value="1"/>
</dbReference>
<dbReference type="OrthoDB" id="10031931at2759"/>
<dbReference type="InterPro" id="IPR011029">
    <property type="entry name" value="DEATH-like_dom_sf"/>
</dbReference>
<dbReference type="PANTHER" id="PTHR15077">
    <property type="entry name" value="FAS-ASSOCIATING DEATH DOMAIN-CONTAINING PROTEIN FADD"/>
    <property type="match status" value="1"/>
</dbReference>
<dbReference type="EMBL" id="OV696699">
    <property type="protein sequence ID" value="CAH1245598.1"/>
    <property type="molecule type" value="Genomic_DNA"/>
</dbReference>
<evidence type="ECO:0000313" key="4">
    <source>
        <dbReference type="Proteomes" id="UP000838412"/>
    </source>
</evidence>
<evidence type="ECO:0000256" key="1">
    <source>
        <dbReference type="SAM" id="MobiDB-lite"/>
    </source>
</evidence>
<keyword evidence="4" id="KW-1185">Reference proteome</keyword>
<proteinExistence type="predicted"/>